<feature type="domain" description="DNA polymerase III beta sliding clamp N-terminal" evidence="11">
    <location>
        <begin position="1"/>
        <end position="118"/>
    </location>
</feature>
<comment type="caution">
    <text evidence="14">The sequence shown here is derived from an EMBL/GenBank/DDBJ whole genome shotgun (WGS) entry which is preliminary data.</text>
</comment>
<dbReference type="NCBIfam" id="TIGR00663">
    <property type="entry name" value="dnan"/>
    <property type="match status" value="1"/>
</dbReference>
<dbReference type="PANTHER" id="PTHR30478:SF0">
    <property type="entry name" value="BETA SLIDING CLAMP"/>
    <property type="match status" value="1"/>
</dbReference>
<feature type="domain" description="DNA polymerase III beta sliding clamp C-terminal" evidence="13">
    <location>
        <begin position="247"/>
        <end position="365"/>
    </location>
</feature>
<dbReference type="PATRIC" id="fig|336566.3.peg.717"/>
<comment type="subcellular location">
    <subcellularLocation>
        <location evidence="1 10">Cytoplasm</location>
    </subcellularLocation>
</comment>
<dbReference type="EMBL" id="LDJM01000016">
    <property type="protein sequence ID" value="KRG77803.1"/>
    <property type="molecule type" value="Genomic_DNA"/>
</dbReference>
<name>A0A0R0D7S7_9GAMM</name>
<evidence type="ECO:0000256" key="2">
    <source>
        <dbReference type="ARBA" id="ARBA00010752"/>
    </source>
</evidence>
<keyword evidence="7 10" id="KW-0235">DNA replication</keyword>
<feature type="domain" description="DNA polymerase III beta sliding clamp central" evidence="12">
    <location>
        <begin position="129"/>
        <end position="243"/>
    </location>
</feature>
<evidence type="ECO:0000256" key="10">
    <source>
        <dbReference type="PIRNR" id="PIRNR000804"/>
    </source>
</evidence>
<dbReference type="FunFam" id="3.10.150.10:FF:000007">
    <property type="entry name" value="Beta sliding clamp"/>
    <property type="match status" value="1"/>
</dbReference>
<evidence type="ECO:0000313" key="14">
    <source>
        <dbReference type="EMBL" id="KRG77803.1"/>
    </source>
</evidence>
<dbReference type="InterPro" id="IPR022635">
    <property type="entry name" value="DNA_polIII_beta_C"/>
</dbReference>
<keyword evidence="9" id="KW-0238">DNA-binding</keyword>
<dbReference type="CDD" id="cd00140">
    <property type="entry name" value="beta_clamp"/>
    <property type="match status" value="1"/>
</dbReference>
<dbReference type="InterPro" id="IPR001001">
    <property type="entry name" value="DNA_polIII_beta"/>
</dbReference>
<dbReference type="InterPro" id="IPR022637">
    <property type="entry name" value="DNA_polIII_beta_cen"/>
</dbReference>
<dbReference type="GO" id="GO:0005737">
    <property type="term" value="C:cytoplasm"/>
    <property type="evidence" value="ECO:0007669"/>
    <property type="project" value="UniProtKB-SubCell"/>
</dbReference>
<dbReference type="InterPro" id="IPR022634">
    <property type="entry name" value="DNA_polIII_beta_N"/>
</dbReference>
<dbReference type="GO" id="GO:0003887">
    <property type="term" value="F:DNA-directed DNA polymerase activity"/>
    <property type="evidence" value="ECO:0007669"/>
    <property type="project" value="UniProtKB-UniRule"/>
</dbReference>
<gene>
    <name evidence="14" type="ORF">ABB30_06830</name>
</gene>
<keyword evidence="6 10" id="KW-0548">Nucleotidyltransferase</keyword>
<evidence type="ECO:0000256" key="5">
    <source>
        <dbReference type="ARBA" id="ARBA00022679"/>
    </source>
</evidence>
<sequence>MRFSLQREAFLKPLAQVVNVVERRQTLPVLANFLVQVNNGQLSLTGTDLEVEMVSRITVEDAQDGETTIPARKLFDIVRALPDGSRVTVSQTGDKVTVQAGRSRFTLATLPSNDFPSVDEVEATDRIAISEATLKELIERTSFAMAQQDVRYYLNGLLFDVRDTLLRCVATDGHRLALCETTLETGTGNKRQIIVPRKGVTELQRLLEGGDREIELEIGRSHIRMKRDDAMFTSKLIDGRFPDYEAVVPIGADRLVTVDRELLKASLQRAAILSNEKYRGVRVEVSPGQLKISAHNPEQEEAQDEIEVDTQVSDLAIGFNVNYLLDALSALRDEQVVIQLRDSNSSALVREASNEKSRHVVMPLRL</sequence>
<proteinExistence type="inferred from homology"/>
<evidence type="ECO:0000259" key="11">
    <source>
        <dbReference type="Pfam" id="PF00712"/>
    </source>
</evidence>
<comment type="similarity">
    <text evidence="2 10">Belongs to the beta sliding clamp family.</text>
</comment>
<dbReference type="OrthoDB" id="8421503at2"/>
<reference evidence="14 15" key="1">
    <citation type="submission" date="2015-05" db="EMBL/GenBank/DDBJ databases">
        <title>Genome sequencing and analysis of members of genus Stenotrophomonas.</title>
        <authorList>
            <person name="Patil P.P."/>
            <person name="Midha S."/>
            <person name="Patil P.B."/>
        </authorList>
    </citation>
    <scope>NUCLEOTIDE SEQUENCE [LARGE SCALE GENOMIC DNA]</scope>
    <source>
        <strain evidence="14 15">DSM 24757</strain>
    </source>
</reference>
<dbReference type="GO" id="GO:0008408">
    <property type="term" value="F:3'-5' exonuclease activity"/>
    <property type="evidence" value="ECO:0007669"/>
    <property type="project" value="InterPro"/>
</dbReference>
<dbReference type="PIRSF" id="PIRSF000804">
    <property type="entry name" value="DNA_pol_III_b"/>
    <property type="match status" value="1"/>
</dbReference>
<accession>A0A0R0D7S7</accession>
<keyword evidence="8 10" id="KW-0239">DNA-directed DNA polymerase</keyword>
<comment type="function">
    <text evidence="10">Confers DNA tethering and processivity to DNA polymerases and other proteins. Acts as a clamp, forming a ring around DNA (a reaction catalyzed by the clamp-loading complex) which diffuses in an ATP-independent manner freely and bidirectionally along dsDNA. Initially characterized for its ability to contact the catalytic subunit of DNA polymerase III (Pol III), a complex, multichain enzyme responsible for most of the replicative synthesis in bacteria; Pol III exhibits 3'-5' exonuclease proofreading activity. The beta chain is required for initiation of replication as well as for processivity of DNA replication.</text>
</comment>
<dbReference type="GO" id="GO:0009360">
    <property type="term" value="C:DNA polymerase III complex"/>
    <property type="evidence" value="ECO:0007669"/>
    <property type="project" value="InterPro"/>
</dbReference>
<evidence type="ECO:0000256" key="8">
    <source>
        <dbReference type="ARBA" id="ARBA00022932"/>
    </source>
</evidence>
<dbReference type="STRING" id="336566.ABB30_06830"/>
<keyword evidence="4 10" id="KW-0963">Cytoplasm</keyword>
<dbReference type="Pfam" id="PF02768">
    <property type="entry name" value="DNA_pol3_beta_3"/>
    <property type="match status" value="1"/>
</dbReference>
<evidence type="ECO:0000259" key="12">
    <source>
        <dbReference type="Pfam" id="PF02767"/>
    </source>
</evidence>
<dbReference type="GO" id="GO:0003677">
    <property type="term" value="F:DNA binding"/>
    <property type="evidence" value="ECO:0007669"/>
    <property type="project" value="UniProtKB-UniRule"/>
</dbReference>
<evidence type="ECO:0000256" key="4">
    <source>
        <dbReference type="ARBA" id="ARBA00022490"/>
    </source>
</evidence>
<evidence type="ECO:0000256" key="3">
    <source>
        <dbReference type="ARBA" id="ARBA00021035"/>
    </source>
</evidence>
<comment type="subunit">
    <text evidence="10">Forms a ring-shaped head-to-tail homodimer around DNA.</text>
</comment>
<dbReference type="AlphaFoldDB" id="A0A0R0D7S7"/>
<dbReference type="Pfam" id="PF00712">
    <property type="entry name" value="DNA_pol3_beta"/>
    <property type="match status" value="1"/>
</dbReference>
<keyword evidence="5 10" id="KW-0808">Transferase</keyword>
<evidence type="ECO:0000256" key="6">
    <source>
        <dbReference type="ARBA" id="ARBA00022695"/>
    </source>
</evidence>
<evidence type="ECO:0000313" key="15">
    <source>
        <dbReference type="Proteomes" id="UP000050956"/>
    </source>
</evidence>
<evidence type="ECO:0000256" key="7">
    <source>
        <dbReference type="ARBA" id="ARBA00022705"/>
    </source>
</evidence>
<evidence type="ECO:0000256" key="1">
    <source>
        <dbReference type="ARBA" id="ARBA00004496"/>
    </source>
</evidence>
<evidence type="ECO:0000259" key="13">
    <source>
        <dbReference type="Pfam" id="PF02768"/>
    </source>
</evidence>
<dbReference type="Pfam" id="PF02767">
    <property type="entry name" value="DNA_pol3_beta_2"/>
    <property type="match status" value="1"/>
</dbReference>
<dbReference type="SMART" id="SM00480">
    <property type="entry name" value="POL3Bc"/>
    <property type="match status" value="1"/>
</dbReference>
<dbReference type="Gene3D" id="3.10.150.10">
    <property type="entry name" value="DNA Polymerase III, subunit A, domain 2"/>
    <property type="match status" value="1"/>
</dbReference>
<dbReference type="GO" id="GO:0006271">
    <property type="term" value="P:DNA strand elongation involved in DNA replication"/>
    <property type="evidence" value="ECO:0007669"/>
    <property type="project" value="TreeGrafter"/>
</dbReference>
<protein>
    <recommendedName>
        <fullName evidence="3 10">Beta sliding clamp</fullName>
    </recommendedName>
</protein>
<dbReference type="Gene3D" id="3.70.10.10">
    <property type="match status" value="1"/>
</dbReference>
<dbReference type="SUPFAM" id="SSF55979">
    <property type="entry name" value="DNA clamp"/>
    <property type="match status" value="3"/>
</dbReference>
<dbReference type="PANTHER" id="PTHR30478">
    <property type="entry name" value="DNA POLYMERASE III SUBUNIT BETA"/>
    <property type="match status" value="1"/>
</dbReference>
<dbReference type="Proteomes" id="UP000050956">
    <property type="component" value="Unassembled WGS sequence"/>
</dbReference>
<dbReference type="RefSeq" id="WP_057637563.1">
    <property type="nucleotide sequence ID" value="NZ_LDJM01000016.1"/>
</dbReference>
<evidence type="ECO:0000256" key="9">
    <source>
        <dbReference type="ARBA" id="ARBA00023125"/>
    </source>
</evidence>
<organism evidence="14 15">
    <name type="scientific">Stenotrophomonas ginsengisoli</name>
    <dbReference type="NCBI Taxonomy" id="336566"/>
    <lineage>
        <taxon>Bacteria</taxon>
        <taxon>Pseudomonadati</taxon>
        <taxon>Pseudomonadota</taxon>
        <taxon>Gammaproteobacteria</taxon>
        <taxon>Lysobacterales</taxon>
        <taxon>Lysobacteraceae</taxon>
        <taxon>Stenotrophomonas</taxon>
    </lineage>
</organism>
<dbReference type="InterPro" id="IPR046938">
    <property type="entry name" value="DNA_clamp_sf"/>
</dbReference>
<keyword evidence="15" id="KW-1185">Reference proteome</keyword>